<dbReference type="InterPro" id="IPR000571">
    <property type="entry name" value="Znf_CCCH"/>
</dbReference>
<feature type="region of interest" description="Disordered" evidence="7">
    <location>
        <begin position="1"/>
        <end position="27"/>
    </location>
</feature>
<evidence type="ECO:0000256" key="4">
    <source>
        <dbReference type="ARBA" id="ARBA00022833"/>
    </source>
</evidence>
<feature type="compositionally biased region" description="Acidic residues" evidence="7">
    <location>
        <begin position="1"/>
        <end position="26"/>
    </location>
</feature>
<keyword evidence="9" id="KW-1185">Reference proteome</keyword>
<dbReference type="AlphaFoldDB" id="A0A1I7SY03"/>
<evidence type="ECO:0000256" key="5">
    <source>
        <dbReference type="ARBA" id="ARBA00023242"/>
    </source>
</evidence>
<keyword evidence="4 6" id="KW-0862">Zinc</keyword>
<keyword evidence="3 6" id="KW-0863">Zinc-finger</keyword>
<reference evidence="10" key="1">
    <citation type="submission" date="2016-11" db="UniProtKB">
        <authorList>
            <consortium name="WormBaseParasite"/>
        </authorList>
    </citation>
    <scope>IDENTIFICATION</scope>
</reference>
<evidence type="ECO:0000313" key="10">
    <source>
        <dbReference type="WBParaSite" id="Csp11.Scaffold23.g120.t1"/>
    </source>
</evidence>
<evidence type="ECO:0000256" key="6">
    <source>
        <dbReference type="PROSITE-ProRule" id="PRU00723"/>
    </source>
</evidence>
<dbReference type="GO" id="GO:0001227">
    <property type="term" value="F:DNA-binding transcription repressor activity, RNA polymerase II-specific"/>
    <property type="evidence" value="ECO:0007669"/>
    <property type="project" value="TreeGrafter"/>
</dbReference>
<comment type="subcellular location">
    <subcellularLocation>
        <location evidence="1">Nucleus</location>
    </subcellularLocation>
</comment>
<keyword evidence="5" id="KW-0539">Nucleus</keyword>
<dbReference type="WBParaSite" id="Csp11.Scaffold23.g120.t1">
    <property type="protein sequence ID" value="Csp11.Scaffold23.g120.t1"/>
    <property type="gene ID" value="Csp11.Scaffold23.g120"/>
</dbReference>
<evidence type="ECO:0000256" key="1">
    <source>
        <dbReference type="ARBA" id="ARBA00004123"/>
    </source>
</evidence>
<dbReference type="PROSITE" id="PS50103">
    <property type="entry name" value="ZF_C3H1"/>
    <property type="match status" value="1"/>
</dbReference>
<evidence type="ECO:0000256" key="2">
    <source>
        <dbReference type="ARBA" id="ARBA00022723"/>
    </source>
</evidence>
<evidence type="ECO:0000256" key="3">
    <source>
        <dbReference type="ARBA" id="ARBA00022771"/>
    </source>
</evidence>
<name>A0A1I7SY03_9PELO</name>
<organism evidence="9 10">
    <name type="scientific">Caenorhabditis tropicalis</name>
    <dbReference type="NCBI Taxonomy" id="1561998"/>
    <lineage>
        <taxon>Eukaryota</taxon>
        <taxon>Metazoa</taxon>
        <taxon>Ecdysozoa</taxon>
        <taxon>Nematoda</taxon>
        <taxon>Chromadorea</taxon>
        <taxon>Rhabditida</taxon>
        <taxon>Rhabditina</taxon>
        <taxon>Rhabditomorpha</taxon>
        <taxon>Rhabditoidea</taxon>
        <taxon>Rhabditidae</taxon>
        <taxon>Peloderinae</taxon>
        <taxon>Caenorhabditis</taxon>
    </lineage>
</organism>
<dbReference type="eggNOG" id="KOG2185">
    <property type="taxonomic scope" value="Eukaryota"/>
</dbReference>
<dbReference type="STRING" id="1561998.A0A1I7SY03"/>
<evidence type="ECO:0000259" key="8">
    <source>
        <dbReference type="PROSITE" id="PS50103"/>
    </source>
</evidence>
<feature type="domain" description="C3H1-type" evidence="8">
    <location>
        <begin position="71"/>
        <end position="97"/>
    </location>
</feature>
<protein>
    <submittedName>
        <fullName evidence="10">C3H1-type domain-containing protein</fullName>
    </submittedName>
</protein>
<evidence type="ECO:0000313" key="9">
    <source>
        <dbReference type="Proteomes" id="UP000095282"/>
    </source>
</evidence>
<accession>A0A1I7SY03</accession>
<dbReference type="GO" id="GO:0005634">
    <property type="term" value="C:nucleus"/>
    <property type="evidence" value="ECO:0007669"/>
    <property type="project" value="UniProtKB-SubCell"/>
</dbReference>
<dbReference type="Proteomes" id="UP000095282">
    <property type="component" value="Unplaced"/>
</dbReference>
<dbReference type="SMART" id="SM00356">
    <property type="entry name" value="ZnF_C3H1"/>
    <property type="match status" value="1"/>
</dbReference>
<feature type="zinc finger region" description="C3H1-type" evidence="6">
    <location>
        <begin position="71"/>
        <end position="97"/>
    </location>
</feature>
<dbReference type="InterPro" id="IPR036855">
    <property type="entry name" value="Znf_CCCH_sf"/>
</dbReference>
<keyword evidence="2 6" id="KW-0479">Metal-binding</keyword>
<dbReference type="GO" id="GO:0008270">
    <property type="term" value="F:zinc ion binding"/>
    <property type="evidence" value="ECO:0007669"/>
    <property type="project" value="UniProtKB-KW"/>
</dbReference>
<dbReference type="GO" id="GO:0000978">
    <property type="term" value="F:RNA polymerase II cis-regulatory region sequence-specific DNA binding"/>
    <property type="evidence" value="ECO:0007669"/>
    <property type="project" value="TreeGrafter"/>
</dbReference>
<sequence>MEEEKEEEKEEEEEGASEEKGDEDASTDILLGSRCMAPFDSDRSLPLHTAIIMDIESSTRVRVLFSHPTCNSMKPCSHFLSSNCRFNDNCKFSHGYSNKDLYLLKDHLIFGKLEESLQSMNKMWR</sequence>
<dbReference type="SUPFAM" id="SSF90229">
    <property type="entry name" value="CCCH zinc finger"/>
    <property type="match status" value="1"/>
</dbReference>
<evidence type="ECO:0000256" key="7">
    <source>
        <dbReference type="SAM" id="MobiDB-lite"/>
    </source>
</evidence>
<dbReference type="Gene3D" id="2.30.30.1190">
    <property type="match status" value="1"/>
</dbReference>
<dbReference type="PANTHER" id="PTHR46297:SF1">
    <property type="entry name" value="ZINC FINGER CCCH-TYPE WITH G PATCH DOMAIN-CONTAINING PROTEIN"/>
    <property type="match status" value="1"/>
</dbReference>
<dbReference type="PANTHER" id="PTHR46297">
    <property type="entry name" value="ZINC FINGER CCCH-TYPE WITH G PATCH DOMAIN-CONTAINING PROTEIN"/>
    <property type="match status" value="1"/>
</dbReference>
<proteinExistence type="predicted"/>